<dbReference type="GO" id="GO:0009898">
    <property type="term" value="C:cytoplasmic side of plasma membrane"/>
    <property type="evidence" value="ECO:0007669"/>
    <property type="project" value="TreeGrafter"/>
</dbReference>
<dbReference type="Gene3D" id="2.60.210.10">
    <property type="entry name" value="Apoptosis, Tumor Necrosis Factor Receptor Associated Protein 2, Chain A"/>
    <property type="match status" value="1"/>
</dbReference>
<dbReference type="EMBL" id="CAJOBC010004624">
    <property type="protein sequence ID" value="CAF3834845.1"/>
    <property type="molecule type" value="Genomic_DNA"/>
</dbReference>
<dbReference type="FunFam" id="2.60.210.10:FF:000001">
    <property type="entry name" value="TNF receptor-associated factor"/>
    <property type="match status" value="1"/>
</dbReference>
<keyword evidence="3" id="KW-0832">Ubl conjugation</keyword>
<evidence type="ECO:0000259" key="5">
    <source>
        <dbReference type="PROSITE" id="PS50144"/>
    </source>
</evidence>
<sequence>MSTTTPSLIQEHGEQHSSTEYESCCHLNIAAIVQEIPQEELPRIKETPDLISYDGTYMWRITEVWEKIADAQSDRQTSIYSPPFYSSPVGYKMRARLYLHGDGTARGTHMSLFFILMRGAYDSILKWPFNYKISFCLFDQSGQNRHIFDSFCPDIKSNSFQQPRSQMNIACGIPKFIPLRMIQQDGNNYVRDNTMFIKIVVDFLDLPYVMLPYELFLNPGLPLHVRNHILQQQLEHYRQTQNRSVYRQHCTNAEVLGQEPTDAHHVANTSNE</sequence>
<dbReference type="GO" id="GO:0043122">
    <property type="term" value="P:regulation of canonical NF-kappaB signal transduction"/>
    <property type="evidence" value="ECO:0007669"/>
    <property type="project" value="TreeGrafter"/>
</dbReference>
<evidence type="ECO:0000313" key="6">
    <source>
        <dbReference type="EMBL" id="CAF1067296.1"/>
    </source>
</evidence>
<dbReference type="Pfam" id="PF21355">
    <property type="entry name" value="TRAF-mep_MATH"/>
    <property type="match status" value="1"/>
</dbReference>
<evidence type="ECO:0000313" key="12">
    <source>
        <dbReference type="Proteomes" id="UP000663829"/>
    </source>
</evidence>
<dbReference type="InterPro" id="IPR002083">
    <property type="entry name" value="MATH/TRAF_dom"/>
</dbReference>
<comment type="caution">
    <text evidence="7">The sequence shown here is derived from an EMBL/GenBank/DDBJ whole genome shotgun (WGS) entry which is preliminary data.</text>
</comment>
<name>A0A814LK41_9BILA</name>
<gene>
    <name evidence="6" type="ORF">GPM918_LOCUS17089</name>
    <name evidence="7" type="ORF">GPM918_LOCUS17090</name>
    <name evidence="8" type="ORF">OVA965_LOCUS40147</name>
    <name evidence="9" type="ORF">SRO942_LOCUS17088</name>
    <name evidence="10" type="ORF">SRO942_LOCUS17089</name>
    <name evidence="11" type="ORF">TMI583_LOCUS41547</name>
</gene>
<dbReference type="InterPro" id="IPR008974">
    <property type="entry name" value="TRAF-like"/>
</dbReference>
<evidence type="ECO:0000313" key="7">
    <source>
        <dbReference type="EMBL" id="CAF1067315.1"/>
    </source>
</evidence>
<dbReference type="EMBL" id="CAJNOQ010004624">
    <property type="protein sequence ID" value="CAF1067315.1"/>
    <property type="molecule type" value="Genomic_DNA"/>
</dbReference>
<evidence type="ECO:0000313" key="11">
    <source>
        <dbReference type="EMBL" id="CAF4360612.1"/>
    </source>
</evidence>
<keyword evidence="1" id="KW-1017">Isopeptide bond</keyword>
<dbReference type="Proteomes" id="UP000663829">
    <property type="component" value="Unassembled WGS sequence"/>
</dbReference>
<evidence type="ECO:0000313" key="9">
    <source>
        <dbReference type="EMBL" id="CAF3834828.1"/>
    </source>
</evidence>
<keyword evidence="4" id="KW-0175">Coiled coil</keyword>
<dbReference type="EMBL" id="CAJNOK010043022">
    <property type="protein sequence ID" value="CAF1567150.1"/>
    <property type="molecule type" value="Genomic_DNA"/>
</dbReference>
<keyword evidence="2" id="KW-0053">Apoptosis</keyword>
<dbReference type="CDD" id="cd00270">
    <property type="entry name" value="MATH_TRAF_C"/>
    <property type="match status" value="1"/>
</dbReference>
<organism evidence="7 12">
    <name type="scientific">Didymodactylos carnosus</name>
    <dbReference type="NCBI Taxonomy" id="1234261"/>
    <lineage>
        <taxon>Eukaryota</taxon>
        <taxon>Metazoa</taxon>
        <taxon>Spiralia</taxon>
        <taxon>Gnathifera</taxon>
        <taxon>Rotifera</taxon>
        <taxon>Eurotatoria</taxon>
        <taxon>Bdelloidea</taxon>
        <taxon>Philodinida</taxon>
        <taxon>Philodinidae</taxon>
        <taxon>Didymodactylos</taxon>
    </lineage>
</organism>
<dbReference type="SUPFAM" id="SSF49599">
    <property type="entry name" value="TRAF domain-like"/>
    <property type="match status" value="1"/>
</dbReference>
<reference evidence="7" key="1">
    <citation type="submission" date="2021-02" db="EMBL/GenBank/DDBJ databases">
        <authorList>
            <person name="Nowell W R."/>
        </authorList>
    </citation>
    <scope>NUCLEOTIDE SEQUENCE</scope>
</reference>
<evidence type="ECO:0000256" key="4">
    <source>
        <dbReference type="ARBA" id="ARBA00023054"/>
    </source>
</evidence>
<dbReference type="EMBL" id="CAJOBA010065758">
    <property type="protein sequence ID" value="CAF4360612.1"/>
    <property type="molecule type" value="Genomic_DNA"/>
</dbReference>
<dbReference type="OrthoDB" id="5574452at2759"/>
<evidence type="ECO:0000313" key="10">
    <source>
        <dbReference type="EMBL" id="CAF3834845.1"/>
    </source>
</evidence>
<dbReference type="PANTHER" id="PTHR10131">
    <property type="entry name" value="TNF RECEPTOR ASSOCIATED FACTOR"/>
    <property type="match status" value="1"/>
</dbReference>
<dbReference type="SMART" id="SM00061">
    <property type="entry name" value="MATH"/>
    <property type="match status" value="1"/>
</dbReference>
<dbReference type="AlphaFoldDB" id="A0A814LK41"/>
<evidence type="ECO:0000256" key="1">
    <source>
        <dbReference type="ARBA" id="ARBA00022499"/>
    </source>
</evidence>
<dbReference type="Proteomes" id="UP000677228">
    <property type="component" value="Unassembled WGS sequence"/>
</dbReference>
<dbReference type="InterPro" id="IPR049342">
    <property type="entry name" value="TRAF1-6_MATH_dom"/>
</dbReference>
<evidence type="ECO:0000256" key="3">
    <source>
        <dbReference type="ARBA" id="ARBA00022843"/>
    </source>
</evidence>
<evidence type="ECO:0000313" key="8">
    <source>
        <dbReference type="EMBL" id="CAF1567150.1"/>
    </source>
</evidence>
<dbReference type="Proteomes" id="UP000681722">
    <property type="component" value="Unassembled WGS sequence"/>
</dbReference>
<dbReference type="GO" id="GO:0006915">
    <property type="term" value="P:apoptotic process"/>
    <property type="evidence" value="ECO:0007669"/>
    <property type="project" value="UniProtKB-KW"/>
</dbReference>
<dbReference type="Proteomes" id="UP000682733">
    <property type="component" value="Unassembled WGS sequence"/>
</dbReference>
<accession>A0A814LK41</accession>
<dbReference type="GO" id="GO:0005164">
    <property type="term" value="F:tumor necrosis factor receptor binding"/>
    <property type="evidence" value="ECO:0007669"/>
    <property type="project" value="TreeGrafter"/>
</dbReference>
<protein>
    <recommendedName>
        <fullName evidence="5">MATH domain-containing protein</fullName>
    </recommendedName>
</protein>
<keyword evidence="12" id="KW-1185">Reference proteome</keyword>
<dbReference type="PROSITE" id="PS50144">
    <property type="entry name" value="MATH"/>
    <property type="match status" value="1"/>
</dbReference>
<dbReference type="EMBL" id="CAJNOQ010004624">
    <property type="protein sequence ID" value="CAF1067296.1"/>
    <property type="molecule type" value="Genomic_DNA"/>
</dbReference>
<dbReference type="PANTHER" id="PTHR10131:SF138">
    <property type="entry name" value="RE66324P"/>
    <property type="match status" value="1"/>
</dbReference>
<feature type="domain" description="MATH" evidence="5">
    <location>
        <begin position="54"/>
        <end position="201"/>
    </location>
</feature>
<evidence type="ECO:0000256" key="2">
    <source>
        <dbReference type="ARBA" id="ARBA00022703"/>
    </source>
</evidence>
<dbReference type="EMBL" id="CAJOBC010004624">
    <property type="protein sequence ID" value="CAF3834828.1"/>
    <property type="molecule type" value="Genomic_DNA"/>
</dbReference>
<proteinExistence type="predicted"/>